<dbReference type="PROSITE" id="PS51257">
    <property type="entry name" value="PROKAR_LIPOPROTEIN"/>
    <property type="match status" value="1"/>
</dbReference>
<evidence type="ECO:0000256" key="1">
    <source>
        <dbReference type="SAM" id="Phobius"/>
    </source>
</evidence>
<feature type="transmembrane region" description="Helical" evidence="1">
    <location>
        <begin position="134"/>
        <end position="157"/>
    </location>
</feature>
<sequence length="166" mass="18205">MKKVSFRYGSFGLLVIILLSALSMSLLGCDHPYSEAAGYLTILLSMVFVFFGLRHFRNEVNGGYLGFGQGMKVGGLIVLVPAVGFGLFDILYTRVINPSWSANYTARMTANMDAAQKEAFAKQMALFSNPLFEFALMTATVLIVGVIVTIISTLALMRKPKKQFVV</sequence>
<organism evidence="2 3">
    <name type="scientific">Flaviaesturariibacter aridisoli</name>
    <dbReference type="NCBI Taxonomy" id="2545761"/>
    <lineage>
        <taxon>Bacteria</taxon>
        <taxon>Pseudomonadati</taxon>
        <taxon>Bacteroidota</taxon>
        <taxon>Chitinophagia</taxon>
        <taxon>Chitinophagales</taxon>
        <taxon>Chitinophagaceae</taxon>
        <taxon>Flaviaestuariibacter</taxon>
    </lineage>
</organism>
<gene>
    <name evidence="2" type="ORF">E0486_06905</name>
</gene>
<dbReference type="Pfam" id="PF13858">
    <property type="entry name" value="DUF4199"/>
    <property type="match status" value="1"/>
</dbReference>
<reference evidence="2 3" key="1">
    <citation type="submission" date="2019-03" db="EMBL/GenBank/DDBJ databases">
        <authorList>
            <person name="Kim M.K.M."/>
        </authorList>
    </citation>
    <scope>NUCLEOTIDE SEQUENCE [LARGE SCALE GENOMIC DNA]</scope>
    <source>
        <strain evidence="2 3">17J68-15</strain>
    </source>
</reference>
<dbReference type="InterPro" id="IPR025250">
    <property type="entry name" value="DUF4199"/>
</dbReference>
<proteinExistence type="predicted"/>
<evidence type="ECO:0000313" key="2">
    <source>
        <dbReference type="EMBL" id="TCZ73076.1"/>
    </source>
</evidence>
<keyword evidence="1" id="KW-1133">Transmembrane helix</keyword>
<keyword evidence="3" id="KW-1185">Reference proteome</keyword>
<feature type="transmembrane region" description="Helical" evidence="1">
    <location>
        <begin position="37"/>
        <end position="53"/>
    </location>
</feature>
<name>A0A4R4E122_9BACT</name>
<accession>A0A4R4E122</accession>
<dbReference type="RefSeq" id="WP_131851421.1">
    <property type="nucleotide sequence ID" value="NZ_SKFH01000008.1"/>
</dbReference>
<comment type="caution">
    <text evidence="2">The sequence shown here is derived from an EMBL/GenBank/DDBJ whole genome shotgun (WGS) entry which is preliminary data.</text>
</comment>
<dbReference type="Proteomes" id="UP000295164">
    <property type="component" value="Unassembled WGS sequence"/>
</dbReference>
<keyword evidence="1" id="KW-0472">Membrane</keyword>
<keyword evidence="1" id="KW-0812">Transmembrane</keyword>
<dbReference type="OrthoDB" id="6384283at2"/>
<evidence type="ECO:0000313" key="3">
    <source>
        <dbReference type="Proteomes" id="UP000295164"/>
    </source>
</evidence>
<dbReference type="EMBL" id="SKFH01000008">
    <property type="protein sequence ID" value="TCZ73076.1"/>
    <property type="molecule type" value="Genomic_DNA"/>
</dbReference>
<protein>
    <submittedName>
        <fullName evidence="2">DUF4199 domain-containing protein</fullName>
    </submittedName>
</protein>
<feature type="transmembrane region" description="Helical" evidence="1">
    <location>
        <begin position="73"/>
        <end position="92"/>
    </location>
</feature>
<dbReference type="AlphaFoldDB" id="A0A4R4E122"/>